<dbReference type="EMBL" id="BTSY01000004">
    <property type="protein sequence ID" value="GMT21720.1"/>
    <property type="molecule type" value="Genomic_DNA"/>
</dbReference>
<sequence length="213" mass="24323">MEDSPLDQDQLAAVHSVSPSLLAAVIEEWRCVRCTKKEANPEGFFAPTKCQNIFIPFSLVCGHYVCKKCVEEALKESKRDFACDRGCKMKTSLDWLQLSGVAVHIQQLVKFFMGRGIKCGACPNTKEEIVREASYRRKWHEGVDMRDVRPRFPAELMTANFFETADEIRRHEKIIRARSAKKQEGANQETPFASGVSYVQQRIRKDGTKHNLI</sequence>
<keyword evidence="2" id="KW-0863">Zinc-finger</keyword>
<dbReference type="InterPro" id="IPR017907">
    <property type="entry name" value="Znf_RING_CS"/>
</dbReference>
<keyword evidence="3" id="KW-0862">Zinc</keyword>
<dbReference type="SUPFAM" id="SSF57850">
    <property type="entry name" value="RING/U-box"/>
    <property type="match status" value="1"/>
</dbReference>
<keyword evidence="1" id="KW-0479">Metal-binding</keyword>
<keyword evidence="5" id="KW-1185">Reference proteome</keyword>
<evidence type="ECO:0000256" key="3">
    <source>
        <dbReference type="ARBA" id="ARBA00022833"/>
    </source>
</evidence>
<dbReference type="Proteomes" id="UP001432322">
    <property type="component" value="Unassembled WGS sequence"/>
</dbReference>
<evidence type="ECO:0000256" key="1">
    <source>
        <dbReference type="ARBA" id="ARBA00022723"/>
    </source>
</evidence>
<organism evidence="4 5">
    <name type="scientific">Pristionchus fissidentatus</name>
    <dbReference type="NCBI Taxonomy" id="1538716"/>
    <lineage>
        <taxon>Eukaryota</taxon>
        <taxon>Metazoa</taxon>
        <taxon>Ecdysozoa</taxon>
        <taxon>Nematoda</taxon>
        <taxon>Chromadorea</taxon>
        <taxon>Rhabditida</taxon>
        <taxon>Rhabditina</taxon>
        <taxon>Diplogasteromorpha</taxon>
        <taxon>Diplogasteroidea</taxon>
        <taxon>Neodiplogasteridae</taxon>
        <taxon>Pristionchus</taxon>
    </lineage>
</organism>
<protein>
    <recommendedName>
        <fullName evidence="6">RING-type domain-containing protein</fullName>
    </recommendedName>
</protein>
<evidence type="ECO:0000313" key="4">
    <source>
        <dbReference type="EMBL" id="GMT21720.1"/>
    </source>
</evidence>
<dbReference type="AlphaFoldDB" id="A0AAV5VUK1"/>
<name>A0AAV5VUK1_9BILA</name>
<evidence type="ECO:0000313" key="5">
    <source>
        <dbReference type="Proteomes" id="UP001432322"/>
    </source>
</evidence>
<evidence type="ECO:0008006" key="6">
    <source>
        <dbReference type="Google" id="ProtNLM"/>
    </source>
</evidence>
<accession>A0AAV5VUK1</accession>
<evidence type="ECO:0000256" key="2">
    <source>
        <dbReference type="ARBA" id="ARBA00022771"/>
    </source>
</evidence>
<dbReference type="PROSITE" id="PS00518">
    <property type="entry name" value="ZF_RING_1"/>
    <property type="match status" value="1"/>
</dbReference>
<gene>
    <name evidence="4" type="ORF">PFISCL1PPCAC_13017</name>
</gene>
<comment type="caution">
    <text evidence="4">The sequence shown here is derived from an EMBL/GenBank/DDBJ whole genome shotgun (WGS) entry which is preliminary data.</text>
</comment>
<dbReference type="GO" id="GO:0008270">
    <property type="term" value="F:zinc ion binding"/>
    <property type="evidence" value="ECO:0007669"/>
    <property type="project" value="UniProtKB-KW"/>
</dbReference>
<proteinExistence type="predicted"/>
<reference evidence="4" key="1">
    <citation type="submission" date="2023-10" db="EMBL/GenBank/DDBJ databases">
        <title>Genome assembly of Pristionchus species.</title>
        <authorList>
            <person name="Yoshida K."/>
            <person name="Sommer R.J."/>
        </authorList>
    </citation>
    <scope>NUCLEOTIDE SEQUENCE</scope>
    <source>
        <strain evidence="4">RS5133</strain>
    </source>
</reference>